<proteinExistence type="predicted"/>
<organism evidence="1 2">
    <name type="scientific">Paenibacillus durus ATCC 35681</name>
    <dbReference type="NCBI Taxonomy" id="1333534"/>
    <lineage>
        <taxon>Bacteria</taxon>
        <taxon>Bacillati</taxon>
        <taxon>Bacillota</taxon>
        <taxon>Bacilli</taxon>
        <taxon>Bacillales</taxon>
        <taxon>Paenibacillaceae</taxon>
        <taxon>Paenibacillus</taxon>
    </lineage>
</organism>
<reference evidence="1 2" key="1">
    <citation type="submission" date="2015-03" db="EMBL/GenBank/DDBJ databases">
        <authorList>
            <person name="Abdul Halim M."/>
        </authorList>
    </citation>
    <scope>NUCLEOTIDE SEQUENCE [LARGE SCALE GENOMIC DNA]</scope>
    <source>
        <strain evidence="1 2">ATCC 35681</strain>
    </source>
</reference>
<evidence type="ECO:0000313" key="1">
    <source>
        <dbReference type="EMBL" id="AKG33311.1"/>
    </source>
</evidence>
<name>A0A0F7CG94_PAEDU</name>
<reference evidence="1 2" key="2">
    <citation type="journal article" date="2016" name="Genome Announc.">
        <title>Genome Sequence of a Gram-Positive Diazotroph, Paenibacillus durus Type Strain ATCC 35681.</title>
        <authorList>
            <person name="Halim M.A."/>
            <person name="Rahman A.Y."/>
            <person name="Sim K.S."/>
            <person name="Yam H.C."/>
            <person name="Rahim A.A."/>
            <person name="Ghazali A.H."/>
            <person name="Najimudin N."/>
        </authorList>
    </citation>
    <scope>NUCLEOTIDE SEQUENCE [LARGE SCALE GENOMIC DNA]</scope>
    <source>
        <strain evidence="1 2">ATCC 35681</strain>
    </source>
</reference>
<dbReference type="HOGENOM" id="CLU_1189000_0_0_9"/>
<protein>
    <recommendedName>
        <fullName evidence="3">Cthe-2314-like HEPN domain-containing protein</fullName>
    </recommendedName>
</protein>
<dbReference type="EMBL" id="CP011114">
    <property type="protein sequence ID" value="AKG33311.1"/>
    <property type="molecule type" value="Genomic_DNA"/>
</dbReference>
<dbReference type="AlphaFoldDB" id="A0A0F7CG94"/>
<evidence type="ECO:0000313" key="2">
    <source>
        <dbReference type="Proteomes" id="UP000034189"/>
    </source>
</evidence>
<accession>A0A0F7CG94</accession>
<dbReference type="PATRIC" id="fig|1333534.5.peg.159"/>
<evidence type="ECO:0008006" key="3">
    <source>
        <dbReference type="Google" id="ProtNLM"/>
    </source>
</evidence>
<dbReference type="Proteomes" id="UP000034189">
    <property type="component" value="Chromosome"/>
</dbReference>
<gene>
    <name evidence="1" type="ORF">VK70_00700</name>
</gene>
<sequence>MDRVIPSNIKLSVHMVNPNQEFQPFNEIIEELVIRAWKSKITENQMAKLSPYLTNLKDQLNAIRYHQRQFLFRLRLLYLEQIPLEPIRGNASVVMIDIPLRCELESFVSKIRSCLDVIAKLVSCYLNAKEMTHGALLRHLESSNKGSKKNILTIYHRNLGWFKETKELRDKIIHDGTFNAFRGFEHENGLISQPKLNDFTAEHFCFKQWKQLWSFTNDVLPLLYPVQEMNEKH</sequence>
<dbReference type="OrthoDB" id="9888038at2"/>
<dbReference type="RefSeq" id="WP_025694408.1">
    <property type="nucleotide sequence ID" value="NZ_ASQQ01000125.1"/>
</dbReference>